<evidence type="ECO:0000313" key="5">
    <source>
        <dbReference type="EMBL" id="SHF80857.1"/>
    </source>
</evidence>
<dbReference type="STRING" id="2017.SAMN05444320_10565"/>
<dbReference type="Pfam" id="PF00196">
    <property type="entry name" value="GerE"/>
    <property type="match status" value="1"/>
</dbReference>
<evidence type="ECO:0000256" key="2">
    <source>
        <dbReference type="ARBA" id="ARBA00023125"/>
    </source>
</evidence>
<dbReference type="PANTHER" id="PTHR44688">
    <property type="entry name" value="DNA-BINDING TRANSCRIPTIONAL ACTIVATOR DEVR_DOSR"/>
    <property type="match status" value="1"/>
</dbReference>
<evidence type="ECO:0000256" key="3">
    <source>
        <dbReference type="ARBA" id="ARBA00023163"/>
    </source>
</evidence>
<keyword evidence="2 5" id="KW-0238">DNA-binding</keyword>
<evidence type="ECO:0000259" key="4">
    <source>
        <dbReference type="PROSITE" id="PS50043"/>
    </source>
</evidence>
<dbReference type="EMBL" id="FQVN01000005">
    <property type="protein sequence ID" value="SHF80857.1"/>
    <property type="molecule type" value="Genomic_DNA"/>
</dbReference>
<accession>A0A1M5ENQ7</accession>
<proteinExistence type="predicted"/>
<dbReference type="GO" id="GO:0006355">
    <property type="term" value="P:regulation of DNA-templated transcription"/>
    <property type="evidence" value="ECO:0007669"/>
    <property type="project" value="InterPro"/>
</dbReference>
<dbReference type="PRINTS" id="PR00038">
    <property type="entry name" value="HTHLUXR"/>
</dbReference>
<dbReference type="SUPFAM" id="SSF46894">
    <property type="entry name" value="C-terminal effector domain of the bipartite response regulators"/>
    <property type="match status" value="1"/>
</dbReference>
<gene>
    <name evidence="5" type="ORF">SAMN05444320_10565</name>
</gene>
<dbReference type="InterPro" id="IPR016032">
    <property type="entry name" value="Sig_transdc_resp-reg_C-effctor"/>
</dbReference>
<evidence type="ECO:0000256" key="1">
    <source>
        <dbReference type="ARBA" id="ARBA00023015"/>
    </source>
</evidence>
<keyword evidence="6" id="KW-1185">Reference proteome</keyword>
<dbReference type="PROSITE" id="PS00622">
    <property type="entry name" value="HTH_LUXR_1"/>
    <property type="match status" value="1"/>
</dbReference>
<dbReference type="GO" id="GO:0003677">
    <property type="term" value="F:DNA binding"/>
    <property type="evidence" value="ECO:0007669"/>
    <property type="project" value="UniProtKB-KW"/>
</dbReference>
<dbReference type="Proteomes" id="UP000184501">
    <property type="component" value="Unassembled WGS sequence"/>
</dbReference>
<dbReference type="InterPro" id="IPR000792">
    <property type="entry name" value="Tscrpt_reg_LuxR_C"/>
</dbReference>
<keyword evidence="3" id="KW-0804">Transcription</keyword>
<organism evidence="5 6">
    <name type="scientific">Streptoalloteichus hindustanus</name>
    <dbReference type="NCBI Taxonomy" id="2017"/>
    <lineage>
        <taxon>Bacteria</taxon>
        <taxon>Bacillati</taxon>
        <taxon>Actinomycetota</taxon>
        <taxon>Actinomycetes</taxon>
        <taxon>Pseudonocardiales</taxon>
        <taxon>Pseudonocardiaceae</taxon>
        <taxon>Streptoalloteichus</taxon>
    </lineage>
</organism>
<dbReference type="AlphaFoldDB" id="A0A1M5ENQ7"/>
<reference evidence="5 6" key="1">
    <citation type="submission" date="2016-11" db="EMBL/GenBank/DDBJ databases">
        <authorList>
            <person name="Jaros S."/>
            <person name="Januszkiewicz K."/>
            <person name="Wedrychowicz H."/>
        </authorList>
    </citation>
    <scope>NUCLEOTIDE SEQUENCE [LARGE SCALE GENOMIC DNA]</scope>
    <source>
        <strain evidence="5 6">DSM 44523</strain>
    </source>
</reference>
<dbReference type="RefSeq" id="WP_073484061.1">
    <property type="nucleotide sequence ID" value="NZ_FQVN01000005.1"/>
</dbReference>
<feature type="domain" description="HTH luxR-type" evidence="4">
    <location>
        <begin position="144"/>
        <end position="210"/>
    </location>
</feature>
<evidence type="ECO:0000313" key="6">
    <source>
        <dbReference type="Proteomes" id="UP000184501"/>
    </source>
</evidence>
<dbReference type="Gene3D" id="3.40.50.2300">
    <property type="match status" value="1"/>
</dbReference>
<dbReference type="SMART" id="SM00421">
    <property type="entry name" value="HTH_LUXR"/>
    <property type="match status" value="1"/>
</dbReference>
<sequence>MGEVCTRHVAVAVHAFDPISYVGITGLFRDRPEIRLVTDNDVPDAEVIVVVAAGVDSEVLAQLRNLARRTTARLLLVVDELRESDLLSVVECGLAGVIPRSEATAQRLASSVLAAAQGRGQLPDDLLGALLRQVNRLQREVLTPRGLTVSGLDPREVDVLRLLAEGFGTADIAEKLAYSERTVKNIVHNVLNRLGLRNRPHAVAWAVREGLI</sequence>
<protein>
    <submittedName>
        <fullName evidence="5">DNA-binding response regulator, NarL/FixJ family, contains REC and HTH domains</fullName>
    </submittedName>
</protein>
<dbReference type="PANTHER" id="PTHR44688:SF16">
    <property type="entry name" value="DNA-BINDING TRANSCRIPTIONAL ACTIVATOR DEVR_DOSR"/>
    <property type="match status" value="1"/>
</dbReference>
<keyword evidence="1" id="KW-0805">Transcription regulation</keyword>
<dbReference type="CDD" id="cd06170">
    <property type="entry name" value="LuxR_C_like"/>
    <property type="match status" value="1"/>
</dbReference>
<dbReference type="PROSITE" id="PS50043">
    <property type="entry name" value="HTH_LUXR_2"/>
    <property type="match status" value="1"/>
</dbReference>
<name>A0A1M5ENQ7_STRHI</name>